<comment type="caution">
    <text evidence="1">The sequence shown here is derived from an EMBL/GenBank/DDBJ whole genome shotgun (WGS) entry which is preliminary data.</text>
</comment>
<gene>
    <name evidence="1" type="ORF">CHS0354_032103</name>
</gene>
<evidence type="ECO:0000313" key="2">
    <source>
        <dbReference type="Proteomes" id="UP001195483"/>
    </source>
</evidence>
<reference evidence="1" key="2">
    <citation type="journal article" date="2021" name="Genome Biol. Evol.">
        <title>Developing a high-quality reference genome for a parasitic bivalve with doubly uniparental inheritance (Bivalvia: Unionida).</title>
        <authorList>
            <person name="Smith C.H."/>
        </authorList>
    </citation>
    <scope>NUCLEOTIDE SEQUENCE</scope>
    <source>
        <strain evidence="1">CHS0354</strain>
        <tissue evidence="1">Mantle</tissue>
    </source>
</reference>
<accession>A0AAE0RLZ4</accession>
<organism evidence="1 2">
    <name type="scientific">Potamilus streckersoni</name>
    <dbReference type="NCBI Taxonomy" id="2493646"/>
    <lineage>
        <taxon>Eukaryota</taxon>
        <taxon>Metazoa</taxon>
        <taxon>Spiralia</taxon>
        <taxon>Lophotrochozoa</taxon>
        <taxon>Mollusca</taxon>
        <taxon>Bivalvia</taxon>
        <taxon>Autobranchia</taxon>
        <taxon>Heteroconchia</taxon>
        <taxon>Palaeoheterodonta</taxon>
        <taxon>Unionida</taxon>
        <taxon>Unionoidea</taxon>
        <taxon>Unionidae</taxon>
        <taxon>Ambleminae</taxon>
        <taxon>Lampsilini</taxon>
        <taxon>Potamilus</taxon>
    </lineage>
</organism>
<dbReference type="Proteomes" id="UP001195483">
    <property type="component" value="Unassembled WGS sequence"/>
</dbReference>
<proteinExistence type="predicted"/>
<protein>
    <submittedName>
        <fullName evidence="1">Uncharacterized protein</fullName>
    </submittedName>
</protein>
<reference evidence="1" key="1">
    <citation type="journal article" date="2021" name="Genome Biol. Evol.">
        <title>A High-Quality Reference Genome for a Parasitic Bivalve with Doubly Uniparental Inheritance (Bivalvia: Unionida).</title>
        <authorList>
            <person name="Smith C.H."/>
        </authorList>
    </citation>
    <scope>NUCLEOTIDE SEQUENCE</scope>
    <source>
        <strain evidence="1">CHS0354</strain>
    </source>
</reference>
<dbReference type="EMBL" id="JAEAOA010001902">
    <property type="protein sequence ID" value="KAK3575884.1"/>
    <property type="molecule type" value="Genomic_DNA"/>
</dbReference>
<dbReference type="AlphaFoldDB" id="A0AAE0RLZ4"/>
<name>A0AAE0RLZ4_9BIVA</name>
<reference evidence="1" key="3">
    <citation type="submission" date="2023-05" db="EMBL/GenBank/DDBJ databases">
        <authorList>
            <person name="Smith C.H."/>
        </authorList>
    </citation>
    <scope>NUCLEOTIDE SEQUENCE</scope>
    <source>
        <strain evidence="1">CHS0354</strain>
        <tissue evidence="1">Mantle</tissue>
    </source>
</reference>
<keyword evidence="2" id="KW-1185">Reference proteome</keyword>
<sequence>MYFTLLVHLVKGKLIYTKFSCVVIWRYSQVMTTFCLEPVYPRPQIQILIVIFSPINCEMYCIFSHEMNHKLHTHAKSIVVEYTLGSRVSNNIHLCCELRVYKKHSQPLHNMTSNQSCKNNINGQGFCVMCHLIRVYKQHAYPRSIV</sequence>
<evidence type="ECO:0000313" key="1">
    <source>
        <dbReference type="EMBL" id="KAK3575884.1"/>
    </source>
</evidence>